<evidence type="ECO:0000313" key="1">
    <source>
        <dbReference type="EMBL" id="SLN53509.1"/>
    </source>
</evidence>
<sequence length="272" mass="31428">MNIEVGAPIFLLGMPRSGTTWLSQIFESAPDFLVRLSPPYAYDFRGRLTETSGLADWQEVLQGVISSQDKFVTQNWRRETGELVSFEKKPEQVTRLAVKDTRFHGLYQSAMSVLPKAKIIYIVRHPAAALWSWRNCKEFPSGADFRQEWRNAPCRKQEGPQEYWGFNDWVRLTTEYIQLAKEDPVRYQVIRYEDLIADACAVTQGMLTFCGSKLSDPTIEFIKKSQTKFDPRPYSVFKGKVRDDQWREHFPPDILAEIQMALNGTKLEAFLA</sequence>
<dbReference type="EMBL" id="FWFL01000007">
    <property type="protein sequence ID" value="SLN53509.1"/>
    <property type="molecule type" value="Genomic_DNA"/>
</dbReference>
<dbReference type="PANTHER" id="PTHR10704">
    <property type="entry name" value="CARBOHYDRATE SULFOTRANSFERASE"/>
    <property type="match status" value="1"/>
</dbReference>
<dbReference type="GO" id="GO:0001517">
    <property type="term" value="F:N-acetylglucosamine 6-O-sulfotransferase activity"/>
    <property type="evidence" value="ECO:0007669"/>
    <property type="project" value="TreeGrafter"/>
</dbReference>
<evidence type="ECO:0000313" key="2">
    <source>
        <dbReference type="Proteomes" id="UP000193827"/>
    </source>
</evidence>
<dbReference type="GO" id="GO:0006790">
    <property type="term" value="P:sulfur compound metabolic process"/>
    <property type="evidence" value="ECO:0007669"/>
    <property type="project" value="TreeGrafter"/>
</dbReference>
<gene>
    <name evidence="1" type="ORF">PEL8287_02841</name>
</gene>
<dbReference type="SUPFAM" id="SSF52540">
    <property type="entry name" value="P-loop containing nucleoside triphosphate hydrolases"/>
    <property type="match status" value="1"/>
</dbReference>
<dbReference type="InterPro" id="IPR051135">
    <property type="entry name" value="Gal/GlcNAc/GalNAc_ST"/>
</dbReference>
<name>A0A1Y5T0R0_9RHOB</name>
<dbReference type="Pfam" id="PF13469">
    <property type="entry name" value="Sulfotransfer_3"/>
    <property type="match status" value="1"/>
</dbReference>
<keyword evidence="2" id="KW-1185">Reference proteome</keyword>
<dbReference type="AlphaFoldDB" id="A0A1Y5T0R0"/>
<dbReference type="Gene3D" id="3.40.50.300">
    <property type="entry name" value="P-loop containing nucleotide triphosphate hydrolases"/>
    <property type="match status" value="1"/>
</dbReference>
<dbReference type="Proteomes" id="UP000193827">
    <property type="component" value="Unassembled WGS sequence"/>
</dbReference>
<keyword evidence="1" id="KW-0808">Transferase</keyword>
<dbReference type="PANTHER" id="PTHR10704:SF44">
    <property type="entry name" value="LD35051P-RELATED"/>
    <property type="match status" value="1"/>
</dbReference>
<dbReference type="RefSeq" id="WP_085893063.1">
    <property type="nucleotide sequence ID" value="NZ_FWFL01000007.1"/>
</dbReference>
<reference evidence="1 2" key="1">
    <citation type="submission" date="2017-03" db="EMBL/GenBank/DDBJ databases">
        <authorList>
            <person name="Afonso C.L."/>
            <person name="Miller P.J."/>
            <person name="Scott M.A."/>
            <person name="Spackman E."/>
            <person name="Goraichik I."/>
            <person name="Dimitrov K.M."/>
            <person name="Suarez D.L."/>
            <person name="Swayne D.E."/>
        </authorList>
    </citation>
    <scope>NUCLEOTIDE SEQUENCE [LARGE SCALE GENOMIC DNA]</scope>
    <source>
        <strain evidence="1 2">CECT 8287</strain>
    </source>
</reference>
<dbReference type="GO" id="GO:0006044">
    <property type="term" value="P:N-acetylglucosamine metabolic process"/>
    <property type="evidence" value="ECO:0007669"/>
    <property type="project" value="TreeGrafter"/>
</dbReference>
<dbReference type="InterPro" id="IPR027417">
    <property type="entry name" value="P-loop_NTPase"/>
</dbReference>
<organism evidence="1 2">
    <name type="scientific">Roseovarius litorisediminis</name>
    <dbReference type="NCBI Taxonomy" id="1312363"/>
    <lineage>
        <taxon>Bacteria</taxon>
        <taxon>Pseudomonadati</taxon>
        <taxon>Pseudomonadota</taxon>
        <taxon>Alphaproteobacteria</taxon>
        <taxon>Rhodobacterales</taxon>
        <taxon>Roseobacteraceae</taxon>
        <taxon>Roseovarius</taxon>
    </lineage>
</organism>
<protein>
    <submittedName>
        <fullName evidence="1">Sulfotransferase domain protein</fullName>
    </submittedName>
</protein>
<proteinExistence type="predicted"/>
<dbReference type="OrthoDB" id="1431348at2"/>
<accession>A0A1Y5T0R0</accession>